<dbReference type="EMBL" id="JAMZIH010008458">
    <property type="protein sequence ID" value="KAJ1672116.1"/>
    <property type="molecule type" value="Genomic_DNA"/>
</dbReference>
<sequence>MHKTPERPSNQSLVTRTLKSLGIAAGAGRAANSGNKDYFPLKDTSVNIATAFRLAHITSETIGRNKRISPREIREMERVSPSAVHTGGLFGHNLDTPLAGPSTFGGGGRPRSVRGILKRGSLAENGLVAGGHYGANSGDHEDIAGTNGYTNREYPAGDNSRNMDLDEMLDNAYHQYYQGDHAPHEETAFVPRERTWSGVWHHEPGWVRSKTRRRSSAMGNHGPADRGNELGGPDYEP</sequence>
<comment type="caution">
    <text evidence="1">The sequence shown here is derived from an EMBL/GenBank/DDBJ whole genome shotgun (WGS) entry which is preliminary data.</text>
</comment>
<evidence type="ECO:0000313" key="1">
    <source>
        <dbReference type="EMBL" id="KAJ1672116.1"/>
    </source>
</evidence>
<feature type="non-terminal residue" evidence="1">
    <location>
        <position position="237"/>
    </location>
</feature>
<gene>
    <name evidence="1" type="ORF">EV182_007282</name>
</gene>
<evidence type="ECO:0000313" key="2">
    <source>
        <dbReference type="Proteomes" id="UP001145114"/>
    </source>
</evidence>
<keyword evidence="2" id="KW-1185">Reference proteome</keyword>
<accession>A0ACC1H7K5</accession>
<name>A0ACC1H7K5_9FUNG</name>
<proteinExistence type="predicted"/>
<dbReference type="Proteomes" id="UP001145114">
    <property type="component" value="Unassembled WGS sequence"/>
</dbReference>
<reference evidence="1" key="1">
    <citation type="submission" date="2022-06" db="EMBL/GenBank/DDBJ databases">
        <title>Phylogenomic reconstructions and comparative analyses of Kickxellomycotina fungi.</title>
        <authorList>
            <person name="Reynolds N.K."/>
            <person name="Stajich J.E."/>
            <person name="Barry K."/>
            <person name="Grigoriev I.V."/>
            <person name="Crous P."/>
            <person name="Smith M.E."/>
        </authorList>
    </citation>
    <scope>NUCLEOTIDE SEQUENCE</scope>
    <source>
        <strain evidence="1">RSA 2271</strain>
    </source>
</reference>
<protein>
    <submittedName>
        <fullName evidence="1">Uncharacterized protein</fullName>
    </submittedName>
</protein>
<organism evidence="1 2">
    <name type="scientific">Spiromyces aspiralis</name>
    <dbReference type="NCBI Taxonomy" id="68401"/>
    <lineage>
        <taxon>Eukaryota</taxon>
        <taxon>Fungi</taxon>
        <taxon>Fungi incertae sedis</taxon>
        <taxon>Zoopagomycota</taxon>
        <taxon>Kickxellomycotina</taxon>
        <taxon>Kickxellomycetes</taxon>
        <taxon>Kickxellales</taxon>
        <taxon>Kickxellaceae</taxon>
        <taxon>Spiromyces</taxon>
    </lineage>
</organism>